<dbReference type="InterPro" id="IPR019956">
    <property type="entry name" value="Ubiquitin_dom"/>
</dbReference>
<dbReference type="GO" id="GO:0003729">
    <property type="term" value="F:mRNA binding"/>
    <property type="evidence" value="ECO:0007669"/>
    <property type="project" value="UniProtKB-ARBA"/>
</dbReference>
<evidence type="ECO:0000256" key="1">
    <source>
        <dbReference type="ARBA" id="ARBA00022499"/>
    </source>
</evidence>
<keyword evidence="4" id="KW-1185">Reference proteome</keyword>
<dbReference type="InterPro" id="IPR050158">
    <property type="entry name" value="Ubiquitin_ubiquitin-like"/>
</dbReference>
<dbReference type="EMBL" id="CP144753">
    <property type="protein sequence ID" value="WVZ94727.1"/>
    <property type="molecule type" value="Genomic_DNA"/>
</dbReference>
<dbReference type="PROSITE" id="PS50053">
    <property type="entry name" value="UBIQUITIN_2"/>
    <property type="match status" value="1"/>
</dbReference>
<gene>
    <name evidence="3" type="ORF">U9M48_040591</name>
</gene>
<keyword evidence="1" id="KW-1017">Isopeptide bond</keyword>
<dbReference type="InterPro" id="IPR000626">
    <property type="entry name" value="Ubiquitin-like_dom"/>
</dbReference>
<dbReference type="AlphaFoldDB" id="A0AAQ3URF1"/>
<accession>A0AAQ3URF1</accession>
<evidence type="ECO:0000259" key="2">
    <source>
        <dbReference type="PROSITE" id="PS50053"/>
    </source>
</evidence>
<dbReference type="Pfam" id="PF00240">
    <property type="entry name" value="ubiquitin"/>
    <property type="match status" value="1"/>
</dbReference>
<name>A0AAQ3URF1_PASNO</name>
<proteinExistence type="predicted"/>
<evidence type="ECO:0000313" key="4">
    <source>
        <dbReference type="Proteomes" id="UP001341281"/>
    </source>
</evidence>
<reference evidence="3 4" key="1">
    <citation type="submission" date="2024-02" db="EMBL/GenBank/DDBJ databases">
        <title>High-quality chromosome-scale genome assembly of Pensacola bahiagrass (Paspalum notatum Flugge var. saurae).</title>
        <authorList>
            <person name="Vega J.M."/>
            <person name="Podio M."/>
            <person name="Orjuela J."/>
            <person name="Siena L.A."/>
            <person name="Pessino S.C."/>
            <person name="Combes M.C."/>
            <person name="Mariac C."/>
            <person name="Albertini E."/>
            <person name="Pupilli F."/>
            <person name="Ortiz J.P.A."/>
            <person name="Leblanc O."/>
        </authorList>
    </citation>
    <scope>NUCLEOTIDE SEQUENCE [LARGE SCALE GENOMIC DNA]</scope>
    <source>
        <strain evidence="3">R1</strain>
        <tissue evidence="3">Leaf</tissue>
    </source>
</reference>
<evidence type="ECO:0000313" key="3">
    <source>
        <dbReference type="EMBL" id="WVZ94727.1"/>
    </source>
</evidence>
<dbReference type="FunFam" id="3.10.20.90:FF:000160">
    <property type="entry name" value="Polyubiquitin-C"/>
    <property type="match status" value="1"/>
</dbReference>
<sequence>MMGGAAYHQFATRTRTTCPIGVSKMHARTHPSATTASNHRRSTVLGLPSHLLMQIFVMTLTGKTTTLNVDSFDTINNIKAKIQEKEGIPPDQQQLIFAGRQLVNGCMLADYNIQE</sequence>
<dbReference type="PANTHER" id="PTHR10666">
    <property type="entry name" value="UBIQUITIN"/>
    <property type="match status" value="1"/>
</dbReference>
<dbReference type="Gene3D" id="3.10.20.90">
    <property type="entry name" value="Phosphatidylinositol 3-kinase Catalytic Subunit, Chain A, domain 1"/>
    <property type="match status" value="1"/>
</dbReference>
<dbReference type="SUPFAM" id="SSF54236">
    <property type="entry name" value="Ubiquitin-like"/>
    <property type="match status" value="1"/>
</dbReference>
<dbReference type="Proteomes" id="UP001341281">
    <property type="component" value="Chromosome 09"/>
</dbReference>
<protein>
    <recommendedName>
        <fullName evidence="2">Ubiquitin-like domain-containing protein</fullName>
    </recommendedName>
</protein>
<dbReference type="PRINTS" id="PR00348">
    <property type="entry name" value="UBIQUITIN"/>
</dbReference>
<feature type="domain" description="Ubiquitin-like" evidence="2">
    <location>
        <begin position="53"/>
        <end position="115"/>
    </location>
</feature>
<organism evidence="3 4">
    <name type="scientific">Paspalum notatum var. saurae</name>
    <dbReference type="NCBI Taxonomy" id="547442"/>
    <lineage>
        <taxon>Eukaryota</taxon>
        <taxon>Viridiplantae</taxon>
        <taxon>Streptophyta</taxon>
        <taxon>Embryophyta</taxon>
        <taxon>Tracheophyta</taxon>
        <taxon>Spermatophyta</taxon>
        <taxon>Magnoliopsida</taxon>
        <taxon>Liliopsida</taxon>
        <taxon>Poales</taxon>
        <taxon>Poaceae</taxon>
        <taxon>PACMAD clade</taxon>
        <taxon>Panicoideae</taxon>
        <taxon>Andropogonodae</taxon>
        <taxon>Paspaleae</taxon>
        <taxon>Paspalinae</taxon>
        <taxon>Paspalum</taxon>
    </lineage>
</organism>
<dbReference type="SMART" id="SM00213">
    <property type="entry name" value="UBQ"/>
    <property type="match status" value="1"/>
</dbReference>
<dbReference type="InterPro" id="IPR029071">
    <property type="entry name" value="Ubiquitin-like_domsf"/>
</dbReference>